<dbReference type="AlphaFoldDB" id="A0A7I7YU19"/>
<dbReference type="GO" id="GO:0003700">
    <property type="term" value="F:DNA-binding transcription factor activity"/>
    <property type="evidence" value="ECO:0007669"/>
    <property type="project" value="TreeGrafter"/>
</dbReference>
<reference evidence="7 8" key="1">
    <citation type="journal article" date="2019" name="Emerg. Microbes Infect.">
        <title>Comprehensive subspecies identification of 175 nontuberculous mycobacteria species based on 7547 genomic profiles.</title>
        <authorList>
            <person name="Matsumoto Y."/>
            <person name="Kinjo T."/>
            <person name="Motooka D."/>
            <person name="Nabeya D."/>
            <person name="Jung N."/>
            <person name="Uechi K."/>
            <person name="Horii T."/>
            <person name="Iida T."/>
            <person name="Fujita J."/>
            <person name="Nakamura S."/>
        </authorList>
    </citation>
    <scope>NUCLEOTIDE SEQUENCE [LARGE SCALE GENOMIC DNA]</scope>
    <source>
        <strain evidence="7 8">JCM 14742</strain>
    </source>
</reference>
<dbReference type="Pfam" id="PF00440">
    <property type="entry name" value="TetR_N"/>
    <property type="match status" value="1"/>
</dbReference>
<dbReference type="GO" id="GO:0000976">
    <property type="term" value="F:transcription cis-regulatory region binding"/>
    <property type="evidence" value="ECO:0007669"/>
    <property type="project" value="TreeGrafter"/>
</dbReference>
<keyword evidence="2 4" id="KW-0238">DNA-binding</keyword>
<evidence type="ECO:0000313" key="8">
    <source>
        <dbReference type="Proteomes" id="UP000467105"/>
    </source>
</evidence>
<name>A0A7I7YU19_9MYCO</name>
<feature type="DNA-binding region" description="H-T-H motif" evidence="4">
    <location>
        <begin position="53"/>
        <end position="72"/>
    </location>
</feature>
<keyword evidence="3" id="KW-0804">Transcription</keyword>
<feature type="region of interest" description="Disordered" evidence="5">
    <location>
        <begin position="1"/>
        <end position="28"/>
    </location>
</feature>
<proteinExistence type="predicted"/>
<dbReference type="InterPro" id="IPR050109">
    <property type="entry name" value="HTH-type_TetR-like_transc_reg"/>
</dbReference>
<evidence type="ECO:0000256" key="1">
    <source>
        <dbReference type="ARBA" id="ARBA00023015"/>
    </source>
</evidence>
<dbReference type="PANTHER" id="PTHR30055:SF234">
    <property type="entry name" value="HTH-TYPE TRANSCRIPTIONAL REGULATOR BETI"/>
    <property type="match status" value="1"/>
</dbReference>
<dbReference type="EMBL" id="AP022614">
    <property type="protein sequence ID" value="BBZ45260.1"/>
    <property type="molecule type" value="Genomic_DNA"/>
</dbReference>
<organism evidence="7 8">
    <name type="scientific">Mycobacterium parmense</name>
    <dbReference type="NCBI Taxonomy" id="185642"/>
    <lineage>
        <taxon>Bacteria</taxon>
        <taxon>Bacillati</taxon>
        <taxon>Actinomycetota</taxon>
        <taxon>Actinomycetes</taxon>
        <taxon>Mycobacteriales</taxon>
        <taxon>Mycobacteriaceae</taxon>
        <taxon>Mycobacterium</taxon>
        <taxon>Mycobacterium simiae complex</taxon>
    </lineage>
</organism>
<dbReference type="SUPFAM" id="SSF48498">
    <property type="entry name" value="Tetracyclin repressor-like, C-terminal domain"/>
    <property type="match status" value="1"/>
</dbReference>
<accession>A0A7I7YU19</accession>
<dbReference type="InterPro" id="IPR023772">
    <property type="entry name" value="DNA-bd_HTH_TetR-type_CS"/>
</dbReference>
<evidence type="ECO:0000256" key="2">
    <source>
        <dbReference type="ARBA" id="ARBA00023125"/>
    </source>
</evidence>
<evidence type="ECO:0000256" key="4">
    <source>
        <dbReference type="PROSITE-ProRule" id="PRU00335"/>
    </source>
</evidence>
<feature type="domain" description="HTH tetR-type" evidence="6">
    <location>
        <begin position="30"/>
        <end position="90"/>
    </location>
</feature>
<dbReference type="InterPro" id="IPR009057">
    <property type="entry name" value="Homeodomain-like_sf"/>
</dbReference>
<dbReference type="SUPFAM" id="SSF46689">
    <property type="entry name" value="Homeodomain-like"/>
    <property type="match status" value="1"/>
</dbReference>
<evidence type="ECO:0000256" key="5">
    <source>
        <dbReference type="SAM" id="MobiDB-lite"/>
    </source>
</evidence>
<dbReference type="PROSITE" id="PS50977">
    <property type="entry name" value="HTH_TETR_2"/>
    <property type="match status" value="1"/>
</dbReference>
<dbReference type="Proteomes" id="UP000467105">
    <property type="component" value="Chromosome"/>
</dbReference>
<evidence type="ECO:0000313" key="7">
    <source>
        <dbReference type="EMBL" id="BBZ45260.1"/>
    </source>
</evidence>
<protein>
    <recommendedName>
        <fullName evidence="6">HTH tetR-type domain-containing protein</fullName>
    </recommendedName>
</protein>
<keyword evidence="8" id="KW-1185">Reference proteome</keyword>
<dbReference type="InterPro" id="IPR036271">
    <property type="entry name" value="Tet_transcr_reg_TetR-rel_C_sf"/>
</dbReference>
<gene>
    <name evidence="7" type="ORF">MPRM_25410</name>
</gene>
<dbReference type="Gene3D" id="1.10.357.10">
    <property type="entry name" value="Tetracycline Repressor, domain 2"/>
    <property type="match status" value="1"/>
</dbReference>
<dbReference type="OrthoDB" id="3469831at2"/>
<dbReference type="PROSITE" id="PS01081">
    <property type="entry name" value="HTH_TETR_1"/>
    <property type="match status" value="1"/>
</dbReference>
<dbReference type="RefSeq" id="WP_085267857.1">
    <property type="nucleotide sequence ID" value="NZ_AP022614.1"/>
</dbReference>
<sequence length="230" mass="25541">MTQSGDSLRHRQAYLSHPVTPRRNKLAPDPNVRQAILAAASKSVQEQGVRGLSVAAVLEHAQLSTRAFYRHFESKDQLVTAVFQEMTRDEVLRLRTKMAQAATPIAAVVAWIDGRLDLAFDETMRSELRWVSLEAEPQMVSSPDLVSSAYTAILEPLIEQLERGLETGDFQDIVPLTAAKSIHGVVWAGTQRQCAMGHRDRAEVRDRALRFCLRGLGVTPTTIEQVTARA</sequence>
<evidence type="ECO:0000259" key="6">
    <source>
        <dbReference type="PROSITE" id="PS50977"/>
    </source>
</evidence>
<keyword evidence="1" id="KW-0805">Transcription regulation</keyword>
<dbReference type="InterPro" id="IPR001647">
    <property type="entry name" value="HTH_TetR"/>
</dbReference>
<evidence type="ECO:0000256" key="3">
    <source>
        <dbReference type="ARBA" id="ARBA00023163"/>
    </source>
</evidence>
<dbReference type="PRINTS" id="PR00455">
    <property type="entry name" value="HTHTETR"/>
</dbReference>
<dbReference type="PANTHER" id="PTHR30055">
    <property type="entry name" value="HTH-TYPE TRANSCRIPTIONAL REGULATOR RUTR"/>
    <property type="match status" value="1"/>
</dbReference>